<dbReference type="Pfam" id="PF00400">
    <property type="entry name" value="WD40"/>
    <property type="match status" value="3"/>
</dbReference>
<dbReference type="Gene3D" id="1.10.238.10">
    <property type="entry name" value="EF-hand"/>
    <property type="match status" value="1"/>
</dbReference>
<dbReference type="SUPFAM" id="SSF50998">
    <property type="entry name" value="Quinoprotein alcohol dehydrogenase-like"/>
    <property type="match status" value="1"/>
</dbReference>
<gene>
    <name evidence="8" type="primary">WDR66</name>
    <name evidence="8" type="ORF">AMEX_G24932</name>
</gene>
<sequence length="997" mass="110237">MSAAAAEVQGGELGDGRAGSSPAAGAQRSGEQRPQEEELRERSAGGRAEDTAAGTRSPKPGHLQPQDSQVYTATQLPFINKKENSDKTHPLTLDWAFGINPALPVFSLLDEDRLAVLYSCSHVAVIYDHTSNSQHLLQGHCSPISCLCVSEDRRWIVTADKGQESLVIIWDSYTGIPVRTLFESHPEGGVAALALSKDSKYLGTVGAGAVQRVCIWDWTNETEGPECQVEIHPEHGFQNHITFNTTDSFQLVSNSEGHVLFYTWDNGILKYSAPEISGKTFSKVVGPISQSTFFSSGVQACSVSLAGNVVLWDVVEGSAADKNREMQATKLITLQNDGISALTLCDSFIVTGDVNGHVKFYDESFKLINWYSEFNLDPISSISFSKEITSSSSVRNQEDCSLNNQPLIKRNFVLSTVSAALVHVNVQGSVAQSLLKEHVESLDAVACHPKHPLVAMGGHSGLLKVWDYEKKTVVFSRVFNTDKQIQCMAYDPQGFYLALGFASGTVQILDACTLQQEQEESFQYSLECITHLTFSHDSSYLATADSGKAVTVFQLCKKGGQHVWEYLGRNRSHYKPIQDLMFGVQLDSTQPRLLSLGMDCKLVEYDLQNSRKDELLILSLDRIEQSAHPTCMAWYPPLTTEHFLLIASDHYKLKMFNVTTKMCRKTLLGPTYGSPLKKMLILLPCKDKDPSSRYMAYITKDKVGVQILPLDGNPYKSSALICHSMGVSSMDCSYDGRYIFTAGGIDKTVFSWEISLLALEAAASLGGQDMIPFYTLLEGGRDGELFRVMEDFFYYCQLRNQGSDSMETRQVSTHIPLTEVPFIVRALGFYPTEQELEDMQNEVKFSCYAETGNYVTDIDLEDFIKLYINHRPAFGVSRKELCKAFLELGVPDESGQPAVSREELLEFLQNRGEQMTDEELAECFMTLLGSSVEGSRSETGPVEFMDSELLLESELPLNITMDTFASDILGFPGASLEDSPEGSSSSSFPSEVSVEQD</sequence>
<dbReference type="GeneID" id="103025129"/>
<keyword evidence="3" id="KW-0677">Repeat</keyword>
<dbReference type="InterPro" id="IPR011992">
    <property type="entry name" value="EF-hand-dom_pair"/>
</dbReference>
<evidence type="ECO:0000313" key="8">
    <source>
        <dbReference type="EMBL" id="KAG9261402.1"/>
    </source>
</evidence>
<feature type="region of interest" description="Disordered" evidence="7">
    <location>
        <begin position="1"/>
        <end position="69"/>
    </location>
</feature>
<protein>
    <recommendedName>
        <fullName evidence="5">Cilia- and flagella-associated protein 251</fullName>
    </recommendedName>
</protein>
<comment type="caution">
    <text evidence="8">The sequence shown here is derived from an EMBL/GenBank/DDBJ whole genome shotgun (WGS) entry which is preliminary data.</text>
</comment>
<dbReference type="CTD" id="144406"/>
<evidence type="ECO:0000256" key="6">
    <source>
        <dbReference type="PROSITE-ProRule" id="PRU00221"/>
    </source>
</evidence>
<dbReference type="InterPro" id="IPR015943">
    <property type="entry name" value="WD40/YVTN_repeat-like_dom_sf"/>
</dbReference>
<evidence type="ECO:0000256" key="4">
    <source>
        <dbReference type="ARBA" id="ARBA00023273"/>
    </source>
</evidence>
<dbReference type="Proteomes" id="UP000752171">
    <property type="component" value="Unassembled WGS sequence"/>
</dbReference>
<keyword evidence="4" id="KW-0966">Cell projection</keyword>
<feature type="region of interest" description="Disordered" evidence="7">
    <location>
        <begin position="972"/>
        <end position="997"/>
    </location>
</feature>
<dbReference type="Gene3D" id="2.130.10.10">
    <property type="entry name" value="YVTN repeat-like/Quinoprotein amine dehydrogenase"/>
    <property type="match status" value="2"/>
</dbReference>
<feature type="compositionally biased region" description="Basic and acidic residues" evidence="7">
    <location>
        <begin position="30"/>
        <end position="50"/>
    </location>
</feature>
<dbReference type="InterPro" id="IPR011047">
    <property type="entry name" value="Quinoprotein_ADH-like_sf"/>
</dbReference>
<evidence type="ECO:0000256" key="2">
    <source>
        <dbReference type="ARBA" id="ARBA00022574"/>
    </source>
</evidence>
<accession>A0A8T2KUM5</accession>
<dbReference type="KEGG" id="amex:103025129"/>
<dbReference type="SUPFAM" id="SSF47473">
    <property type="entry name" value="EF-hand"/>
    <property type="match status" value="1"/>
</dbReference>
<dbReference type="GO" id="GO:0036126">
    <property type="term" value="C:sperm flagellum"/>
    <property type="evidence" value="ECO:0007669"/>
    <property type="project" value="TreeGrafter"/>
</dbReference>
<evidence type="ECO:0000256" key="5">
    <source>
        <dbReference type="ARBA" id="ARBA00040994"/>
    </source>
</evidence>
<keyword evidence="2 6" id="KW-0853">WD repeat</keyword>
<dbReference type="EMBL" id="JAICCE010000022">
    <property type="protein sequence ID" value="KAG9261402.1"/>
    <property type="molecule type" value="Genomic_DNA"/>
</dbReference>
<dbReference type="SMART" id="SM00320">
    <property type="entry name" value="WD40"/>
    <property type="match status" value="8"/>
</dbReference>
<evidence type="ECO:0000256" key="7">
    <source>
        <dbReference type="SAM" id="MobiDB-lite"/>
    </source>
</evidence>
<reference evidence="8 9" key="1">
    <citation type="submission" date="2021-07" db="EMBL/GenBank/DDBJ databases">
        <authorList>
            <person name="Imarazene B."/>
            <person name="Zahm M."/>
            <person name="Klopp C."/>
            <person name="Cabau C."/>
            <person name="Beille S."/>
            <person name="Jouanno E."/>
            <person name="Castinel A."/>
            <person name="Lluch J."/>
            <person name="Gil L."/>
            <person name="Kuchtly C."/>
            <person name="Lopez Roques C."/>
            <person name="Donnadieu C."/>
            <person name="Parrinello H."/>
            <person name="Journot L."/>
            <person name="Du K."/>
            <person name="Schartl M."/>
            <person name="Retaux S."/>
            <person name="Guiguen Y."/>
        </authorList>
    </citation>
    <scope>NUCLEOTIDE SEQUENCE [LARGE SCALE GENOMIC DNA]</scope>
    <source>
        <strain evidence="8">Pach_M1</strain>
        <tissue evidence="8">Testis</tissue>
    </source>
</reference>
<dbReference type="PROSITE" id="PS50082">
    <property type="entry name" value="WD_REPEATS_2"/>
    <property type="match status" value="1"/>
</dbReference>
<dbReference type="SUPFAM" id="SSF101908">
    <property type="entry name" value="Putative isomerase YbhE"/>
    <property type="match status" value="1"/>
</dbReference>
<name>A0A8T2KUM5_ASTMX</name>
<dbReference type="InterPro" id="IPR001680">
    <property type="entry name" value="WD40_rpt"/>
</dbReference>
<dbReference type="PANTHER" id="PTHR13720">
    <property type="entry name" value="WD-40 REPEAT PROTEIN"/>
    <property type="match status" value="1"/>
</dbReference>
<evidence type="ECO:0000256" key="1">
    <source>
        <dbReference type="ARBA" id="ARBA00004138"/>
    </source>
</evidence>
<feature type="compositionally biased region" description="Low complexity" evidence="7">
    <location>
        <begin position="975"/>
        <end position="997"/>
    </location>
</feature>
<feature type="repeat" description="WD" evidence="6">
    <location>
        <begin position="435"/>
        <end position="476"/>
    </location>
</feature>
<evidence type="ECO:0000256" key="3">
    <source>
        <dbReference type="ARBA" id="ARBA00022737"/>
    </source>
</evidence>
<organism evidence="8 9">
    <name type="scientific">Astyanax mexicanus</name>
    <name type="common">Blind cave fish</name>
    <name type="synonym">Astyanax fasciatus mexicanus</name>
    <dbReference type="NCBI Taxonomy" id="7994"/>
    <lineage>
        <taxon>Eukaryota</taxon>
        <taxon>Metazoa</taxon>
        <taxon>Chordata</taxon>
        <taxon>Craniata</taxon>
        <taxon>Vertebrata</taxon>
        <taxon>Euteleostomi</taxon>
        <taxon>Actinopterygii</taxon>
        <taxon>Neopterygii</taxon>
        <taxon>Teleostei</taxon>
        <taxon>Ostariophysi</taxon>
        <taxon>Characiformes</taxon>
        <taxon>Characoidei</taxon>
        <taxon>Acestrorhamphidae</taxon>
        <taxon>Acestrorhamphinae</taxon>
        <taxon>Astyanax</taxon>
    </lineage>
</organism>
<comment type="subcellular location">
    <subcellularLocation>
        <location evidence="1">Cell projection</location>
        <location evidence="1">Cilium</location>
    </subcellularLocation>
</comment>
<dbReference type="InterPro" id="IPR050630">
    <property type="entry name" value="WD_repeat_EMAP"/>
</dbReference>
<proteinExistence type="predicted"/>
<dbReference type="PANTHER" id="PTHR13720:SF13">
    <property type="entry name" value="CILIA- AND FLAGELLA-ASSOCIATED PROTEIN 251"/>
    <property type="match status" value="1"/>
</dbReference>
<keyword evidence="8" id="KW-0282">Flagellum</keyword>
<evidence type="ECO:0000313" key="9">
    <source>
        <dbReference type="Proteomes" id="UP000752171"/>
    </source>
</evidence>
<dbReference type="AlphaFoldDB" id="A0A8T2KUM5"/>
<keyword evidence="8" id="KW-0969">Cilium</keyword>